<dbReference type="Proteomes" id="UP001403385">
    <property type="component" value="Unassembled WGS sequence"/>
</dbReference>
<protein>
    <submittedName>
        <fullName evidence="3">Transglutaminase domain-containing protein</fullName>
    </submittedName>
</protein>
<dbReference type="Pfam" id="PF01841">
    <property type="entry name" value="Transglut_core"/>
    <property type="match status" value="1"/>
</dbReference>
<evidence type="ECO:0000313" key="4">
    <source>
        <dbReference type="Proteomes" id="UP001403385"/>
    </source>
</evidence>
<sequence length="345" mass="39141">MATDQKGIPMIRGLLLGVLLMGAGQAHAQLSGFDNRDYHRADSVAALYQGEDLTNLPILAHKLTADLPSELEKFRAIYTWVATNIENDYGYYLRNKQKRKKLLHRPAELKAWNEEFRSKVFKKLLKEQSTICTGYAYLVRELANFAGIDCHIIDGYGRTAEANVGGQGIPNHSWNAVRLNNKWYLCDATWSSGSIDPQKKSFVRNYNDGYFLAAPELFARNHYPLDSAWLLTDTQPTLQAFLEGPLVYKHAFSHQLQPIAPATLQVPAKKSEVFVLTLKTAKNADVNQLTLELKRGKDSRTVKPEVNQVGDELYELHYSFKQRGKYDVHLKSGKDYIVTYTLNVK</sequence>
<comment type="caution">
    <text evidence="3">The sequence shown here is derived from an EMBL/GenBank/DDBJ whole genome shotgun (WGS) entry which is preliminary data.</text>
</comment>
<dbReference type="InterPro" id="IPR038765">
    <property type="entry name" value="Papain-like_cys_pep_sf"/>
</dbReference>
<gene>
    <name evidence="3" type="ORF">AAG747_00470</name>
</gene>
<dbReference type="InterPro" id="IPR052557">
    <property type="entry name" value="CAP/Cytokinesis_protein"/>
</dbReference>
<dbReference type="SMART" id="SM00460">
    <property type="entry name" value="TGc"/>
    <property type="match status" value="1"/>
</dbReference>
<keyword evidence="4" id="KW-1185">Reference proteome</keyword>
<dbReference type="PANTHER" id="PTHR46333">
    <property type="entry name" value="CYTOKINESIS PROTEIN 3"/>
    <property type="match status" value="1"/>
</dbReference>
<dbReference type="EMBL" id="JBDKWZ010000001">
    <property type="protein sequence ID" value="MEN7546358.1"/>
    <property type="molecule type" value="Genomic_DNA"/>
</dbReference>
<feature type="chain" id="PRO_5043858200" evidence="1">
    <location>
        <begin position="29"/>
        <end position="345"/>
    </location>
</feature>
<dbReference type="InterPro" id="IPR002931">
    <property type="entry name" value="Transglutaminase-like"/>
</dbReference>
<dbReference type="RefSeq" id="WP_346819146.1">
    <property type="nucleotide sequence ID" value="NZ_JBDKWZ010000001.1"/>
</dbReference>
<dbReference type="PANTHER" id="PTHR46333:SF2">
    <property type="entry name" value="CYTOKINESIS PROTEIN 3"/>
    <property type="match status" value="1"/>
</dbReference>
<dbReference type="Gene3D" id="3.10.620.30">
    <property type="match status" value="1"/>
</dbReference>
<proteinExistence type="predicted"/>
<name>A0AAW9S1W2_9BACT</name>
<feature type="domain" description="Transglutaminase-like" evidence="2">
    <location>
        <begin position="124"/>
        <end position="190"/>
    </location>
</feature>
<dbReference type="SUPFAM" id="SSF54001">
    <property type="entry name" value="Cysteine proteinases"/>
    <property type="match status" value="1"/>
</dbReference>
<dbReference type="AlphaFoldDB" id="A0AAW9S1W2"/>
<evidence type="ECO:0000259" key="2">
    <source>
        <dbReference type="SMART" id="SM00460"/>
    </source>
</evidence>
<feature type="signal peptide" evidence="1">
    <location>
        <begin position="1"/>
        <end position="28"/>
    </location>
</feature>
<accession>A0AAW9S1W2</accession>
<evidence type="ECO:0000256" key="1">
    <source>
        <dbReference type="SAM" id="SignalP"/>
    </source>
</evidence>
<keyword evidence="1" id="KW-0732">Signal</keyword>
<organism evidence="3 4">
    <name type="scientific">Rapidithrix thailandica</name>
    <dbReference type="NCBI Taxonomy" id="413964"/>
    <lineage>
        <taxon>Bacteria</taxon>
        <taxon>Pseudomonadati</taxon>
        <taxon>Bacteroidota</taxon>
        <taxon>Cytophagia</taxon>
        <taxon>Cytophagales</taxon>
        <taxon>Flammeovirgaceae</taxon>
        <taxon>Rapidithrix</taxon>
    </lineage>
</organism>
<evidence type="ECO:0000313" key="3">
    <source>
        <dbReference type="EMBL" id="MEN7546358.1"/>
    </source>
</evidence>
<reference evidence="3 4" key="1">
    <citation type="submission" date="2024-04" db="EMBL/GenBank/DDBJ databases">
        <title>Novel genus in family Flammeovirgaceae.</title>
        <authorList>
            <person name="Nguyen T.H."/>
            <person name="Vuong T.Q."/>
            <person name="Le H."/>
            <person name="Kim S.-G."/>
        </authorList>
    </citation>
    <scope>NUCLEOTIDE SEQUENCE [LARGE SCALE GENOMIC DNA]</scope>
    <source>
        <strain evidence="3 4">JCM 23209</strain>
    </source>
</reference>
<dbReference type="GO" id="GO:0005737">
    <property type="term" value="C:cytoplasm"/>
    <property type="evidence" value="ECO:0007669"/>
    <property type="project" value="TreeGrafter"/>
</dbReference>